<dbReference type="InterPro" id="IPR013429">
    <property type="entry name" value="Regulatory_FmdB_Zinc_ribbon"/>
</dbReference>
<gene>
    <name evidence="3" type="ORF">BST12_16095</name>
</gene>
<dbReference type="AlphaFoldDB" id="A0A1W9ZQV8"/>
<name>A0A1W9ZQV8_MYCAN</name>
<evidence type="ECO:0000313" key="3">
    <source>
        <dbReference type="EMBL" id="ORA19998.1"/>
    </source>
</evidence>
<feature type="domain" description="Putative regulatory protein FmdB zinc ribbon" evidence="2">
    <location>
        <begin position="1"/>
        <end position="42"/>
    </location>
</feature>
<accession>A0A1W9ZQV8</accession>
<proteinExistence type="predicted"/>
<evidence type="ECO:0000259" key="2">
    <source>
        <dbReference type="SMART" id="SM00834"/>
    </source>
</evidence>
<sequence>MPSYVFRCTQGCPRFAEQHRMAAVPDSAVCPHCAGVATRIPTAPMIGIGRSTAMRLHDRTRATADVPDVVNRLPPAQSTGAKVTTNPLHRKLPRH</sequence>
<dbReference type="Proteomes" id="UP000192284">
    <property type="component" value="Unassembled WGS sequence"/>
</dbReference>
<protein>
    <recommendedName>
        <fullName evidence="2">Putative regulatory protein FmdB zinc ribbon domain-containing protein</fullName>
    </recommendedName>
</protein>
<dbReference type="OrthoDB" id="9792898at2"/>
<dbReference type="SMART" id="SM00834">
    <property type="entry name" value="CxxC_CXXC_SSSS"/>
    <property type="match status" value="1"/>
</dbReference>
<comment type="caution">
    <text evidence="3">The sequence shown here is derived from an EMBL/GenBank/DDBJ whole genome shotgun (WGS) entry which is preliminary data.</text>
</comment>
<evidence type="ECO:0000313" key="4">
    <source>
        <dbReference type="Proteomes" id="UP000192284"/>
    </source>
</evidence>
<evidence type="ECO:0000256" key="1">
    <source>
        <dbReference type="SAM" id="MobiDB-lite"/>
    </source>
</evidence>
<feature type="compositionally biased region" description="Polar residues" evidence="1">
    <location>
        <begin position="76"/>
        <end position="87"/>
    </location>
</feature>
<keyword evidence="4" id="KW-1185">Reference proteome</keyword>
<dbReference type="EMBL" id="MVHE01000025">
    <property type="protein sequence ID" value="ORA19998.1"/>
    <property type="molecule type" value="Genomic_DNA"/>
</dbReference>
<reference evidence="3 4" key="1">
    <citation type="submission" date="2017-02" db="EMBL/GenBank/DDBJ databases">
        <title>The new phylogeny of genus Mycobacterium.</title>
        <authorList>
            <person name="Tortoli E."/>
            <person name="Trovato A."/>
            <person name="Cirillo D.M."/>
        </authorList>
    </citation>
    <scope>NUCLEOTIDE SEQUENCE [LARGE SCALE GENOMIC DNA]</scope>
    <source>
        <strain evidence="3 4">DSM 45057</strain>
    </source>
</reference>
<feature type="region of interest" description="Disordered" evidence="1">
    <location>
        <begin position="70"/>
        <end position="95"/>
    </location>
</feature>
<organism evidence="3 4">
    <name type="scientific">Mycobacterium angelicum</name>
    <dbReference type="NCBI Taxonomy" id="470074"/>
    <lineage>
        <taxon>Bacteria</taxon>
        <taxon>Bacillati</taxon>
        <taxon>Actinomycetota</taxon>
        <taxon>Actinomycetes</taxon>
        <taxon>Mycobacteriales</taxon>
        <taxon>Mycobacteriaceae</taxon>
        <taxon>Mycobacterium</taxon>
    </lineage>
</organism>